<dbReference type="PANTHER" id="PTHR44858:SF1">
    <property type="entry name" value="UDP-N-ACETYLGLUCOSAMINE--PEPTIDE N-ACETYLGLUCOSAMINYLTRANSFERASE SPINDLY-RELATED"/>
    <property type="match status" value="1"/>
</dbReference>
<dbReference type="InterPro" id="IPR011990">
    <property type="entry name" value="TPR-like_helical_dom_sf"/>
</dbReference>
<accession>A0A6N9NGZ3</accession>
<keyword evidence="4" id="KW-1133">Transmembrane helix</keyword>
<protein>
    <submittedName>
        <fullName evidence="5">Tetratricopeptide repeat protein</fullName>
    </submittedName>
</protein>
<feature type="repeat" description="TPR" evidence="3">
    <location>
        <begin position="477"/>
        <end position="510"/>
    </location>
</feature>
<evidence type="ECO:0000256" key="3">
    <source>
        <dbReference type="PROSITE-ProRule" id="PRU00339"/>
    </source>
</evidence>
<dbReference type="SMART" id="SM00028">
    <property type="entry name" value="TPR"/>
    <property type="match status" value="8"/>
</dbReference>
<gene>
    <name evidence="5" type="ORF">GQN54_01690</name>
</gene>
<dbReference type="Pfam" id="PF00515">
    <property type="entry name" value="TPR_1"/>
    <property type="match status" value="2"/>
</dbReference>
<dbReference type="PROSITE" id="PS50005">
    <property type="entry name" value="TPR"/>
    <property type="match status" value="6"/>
</dbReference>
<dbReference type="Proteomes" id="UP000470771">
    <property type="component" value="Unassembled WGS sequence"/>
</dbReference>
<feature type="transmembrane region" description="Helical" evidence="4">
    <location>
        <begin position="114"/>
        <end position="131"/>
    </location>
</feature>
<dbReference type="InterPro" id="IPR019734">
    <property type="entry name" value="TPR_rpt"/>
</dbReference>
<keyword evidence="4" id="KW-0812">Transmembrane</keyword>
<feature type="transmembrane region" description="Helical" evidence="4">
    <location>
        <begin position="307"/>
        <end position="326"/>
    </location>
</feature>
<feature type="transmembrane region" description="Helical" evidence="4">
    <location>
        <begin position="338"/>
        <end position="358"/>
    </location>
</feature>
<feature type="repeat" description="TPR" evidence="3">
    <location>
        <begin position="580"/>
        <end position="613"/>
    </location>
</feature>
<dbReference type="Pfam" id="PF13181">
    <property type="entry name" value="TPR_8"/>
    <property type="match status" value="2"/>
</dbReference>
<comment type="caution">
    <text evidence="5">The sequence shown here is derived from an EMBL/GenBank/DDBJ whole genome shotgun (WGS) entry which is preliminary data.</text>
</comment>
<evidence type="ECO:0000256" key="4">
    <source>
        <dbReference type="SAM" id="Phobius"/>
    </source>
</evidence>
<dbReference type="EMBL" id="WWNE01000003">
    <property type="protein sequence ID" value="NBG64811.1"/>
    <property type="molecule type" value="Genomic_DNA"/>
</dbReference>
<feature type="transmembrane region" description="Helical" evidence="4">
    <location>
        <begin position="280"/>
        <end position="300"/>
    </location>
</feature>
<dbReference type="InterPro" id="IPR050498">
    <property type="entry name" value="Ycf3"/>
</dbReference>
<name>A0A6N9NGZ3_9FLAO</name>
<feature type="repeat" description="TPR" evidence="3">
    <location>
        <begin position="409"/>
        <end position="442"/>
    </location>
</feature>
<feature type="transmembrane region" description="Helical" evidence="4">
    <location>
        <begin position="365"/>
        <end position="382"/>
    </location>
</feature>
<feature type="repeat" description="TPR" evidence="3">
    <location>
        <begin position="614"/>
        <end position="647"/>
    </location>
</feature>
<evidence type="ECO:0000256" key="2">
    <source>
        <dbReference type="ARBA" id="ARBA00022803"/>
    </source>
</evidence>
<dbReference type="RefSeq" id="WP_160631319.1">
    <property type="nucleotide sequence ID" value="NZ_WWNE01000003.1"/>
</dbReference>
<keyword evidence="1" id="KW-0677">Repeat</keyword>
<feature type="transmembrane region" description="Helical" evidence="4">
    <location>
        <begin position="86"/>
        <end position="107"/>
    </location>
</feature>
<evidence type="ECO:0000256" key="1">
    <source>
        <dbReference type="ARBA" id="ARBA00022737"/>
    </source>
</evidence>
<dbReference type="Pfam" id="PF13414">
    <property type="entry name" value="TPR_11"/>
    <property type="match status" value="1"/>
</dbReference>
<feature type="transmembrane region" description="Helical" evidence="4">
    <location>
        <begin position="213"/>
        <end position="230"/>
    </location>
</feature>
<feature type="transmembrane region" description="Helical" evidence="4">
    <location>
        <begin position="169"/>
        <end position="193"/>
    </location>
</feature>
<dbReference type="Gene3D" id="1.25.40.10">
    <property type="entry name" value="Tetratricopeptide repeat domain"/>
    <property type="match status" value="3"/>
</dbReference>
<proteinExistence type="predicted"/>
<dbReference type="PANTHER" id="PTHR44858">
    <property type="entry name" value="TETRATRICOPEPTIDE REPEAT PROTEIN 6"/>
    <property type="match status" value="1"/>
</dbReference>
<organism evidence="5 6">
    <name type="scientific">Acidiluteibacter ferrifornacis</name>
    <dbReference type="NCBI Taxonomy" id="2692424"/>
    <lineage>
        <taxon>Bacteria</taxon>
        <taxon>Pseudomonadati</taxon>
        <taxon>Bacteroidota</taxon>
        <taxon>Flavobacteriia</taxon>
        <taxon>Flavobacteriales</taxon>
        <taxon>Cryomorphaceae</taxon>
        <taxon>Acidiluteibacter</taxon>
    </lineage>
</organism>
<sequence>MSKTFSPKLVLLLIPILIGLIYSQSTDYNYLINYDDDVLIFNNQYVLNLNMESLVGMFTNFIEGLYHPITTLSWALDWKIGGGDPFVFHLTNILFHIMNSFLVYFFVRKINSNTFLPIIAALLFAVHPMSVENVAWLSSRKDLCYAFFFLLGLIVYAKRSHQESSILNYGLSLVFFLLALFSKSAAVTFPIVLLIIDYYQDRKLSFKTVLEKVPFFALSLLFGIINIKAQQSIDFIQSMQEYSIFERISMVSYSILFYPLKSLLPLEQSAKYFYPLHGQLEWIYFAAPFALMAVVAAIFFLGRKNKLLIFSSLFYLVNILLIVKIIPTGNDIVNERYAYIANIGLFLLIGQFIVTLSTKINAKKVGPMIGGISFILLSFYSIKAYNRVEVWESSEKLWTNVIFNYPKKAIPYNERGQALYLNNNYDAAFLDLNKALEINPSLDLAYTNRGNIYLNRNEAQKALEDYNKALEFKGADALILANRGMANANLGNIEAALSDFDESLKLDSLNAEAYNGRAIAKAQMENYEGAIVDFSKSLEIKPNQHSVYKNRALAHFYLKEYEKGIADMDRTQELEPMEDRKYVIYKGRQLTNIGAFDYALKHFDDAIKANPKNAEALYYRADVKLGMKDTQGAIEDYLKVIEIVPQNASAHNNLANVYWSIGDKAKACLSWQTATGLGSKAAANALESKCD</sequence>
<keyword evidence="4" id="KW-0472">Membrane</keyword>
<keyword evidence="6" id="KW-1185">Reference proteome</keyword>
<keyword evidence="2 3" id="KW-0802">TPR repeat</keyword>
<dbReference type="SUPFAM" id="SSF48452">
    <property type="entry name" value="TPR-like"/>
    <property type="match status" value="1"/>
</dbReference>
<feature type="repeat" description="TPR" evidence="3">
    <location>
        <begin position="511"/>
        <end position="544"/>
    </location>
</feature>
<dbReference type="AlphaFoldDB" id="A0A6N9NGZ3"/>
<dbReference type="SUPFAM" id="SSF48439">
    <property type="entry name" value="Protein prenylyltransferase"/>
    <property type="match status" value="1"/>
</dbReference>
<evidence type="ECO:0000313" key="6">
    <source>
        <dbReference type="Proteomes" id="UP000470771"/>
    </source>
</evidence>
<reference evidence="5 6" key="1">
    <citation type="submission" date="2019-12" db="EMBL/GenBank/DDBJ databases">
        <authorList>
            <person name="Zhao J."/>
        </authorList>
    </citation>
    <scope>NUCLEOTIDE SEQUENCE [LARGE SCALE GENOMIC DNA]</scope>
    <source>
        <strain evidence="5 6">S-15</strain>
    </source>
</reference>
<feature type="repeat" description="TPR" evidence="3">
    <location>
        <begin position="443"/>
        <end position="476"/>
    </location>
</feature>
<evidence type="ECO:0000313" key="5">
    <source>
        <dbReference type="EMBL" id="NBG64811.1"/>
    </source>
</evidence>